<dbReference type="AlphaFoldDB" id="A0A8J7S7Y5"/>
<dbReference type="EMBL" id="JAFIDN010000012">
    <property type="protein sequence ID" value="MBP3193603.1"/>
    <property type="molecule type" value="Genomic_DNA"/>
</dbReference>
<dbReference type="SUPFAM" id="SSF51735">
    <property type="entry name" value="NAD(P)-binding Rossmann-fold domains"/>
    <property type="match status" value="1"/>
</dbReference>
<sequence>MKFGIIGPGSMAATWEQHLRRTAGVHEVVITPRISMLQHVDAVIIPGSGDEPGRQTGLLQDALKSGYHVLWVAPPPLNAADVRSCLDIAEESGMVVMFAMWSYYSTATQWLFSHIASPKKIHIHREWSGPKHTPDVQTLNRILLEEISICLEWCKSEPVQLEGDLPFGNLADDQEQQMHLLHMKFGNGSSASIFMNPFGLENRHSRFAIGQKLAAVCQINDHIVKKWLLGDEQQKTPHIMRFDYSEPAQHLLSRFIRCVQNGEKPAFGITELDHLISRMDRFSHR</sequence>
<evidence type="ECO:0000313" key="2">
    <source>
        <dbReference type="Proteomes" id="UP000673975"/>
    </source>
</evidence>
<dbReference type="Proteomes" id="UP000673975">
    <property type="component" value="Unassembled WGS sequence"/>
</dbReference>
<dbReference type="RefSeq" id="WP_210513061.1">
    <property type="nucleotide sequence ID" value="NZ_JAFIDN010000012.1"/>
</dbReference>
<dbReference type="Gene3D" id="3.40.50.720">
    <property type="entry name" value="NAD(P)-binding Rossmann-like Domain"/>
    <property type="match status" value="1"/>
</dbReference>
<name>A0A8J7S7Y5_9BACT</name>
<keyword evidence="2" id="KW-1185">Reference proteome</keyword>
<gene>
    <name evidence="1" type="ORF">NATSA_13080</name>
</gene>
<reference evidence="1" key="1">
    <citation type="submission" date="2021-02" db="EMBL/GenBank/DDBJ databases">
        <title>Natronogracilivirga saccharolytica gen. nov. sp. nov. a new anaerobic, haloalkiliphilic carbohydrate-fermenting bacterium from soda lake and proposing of Cyclonatronumiaceae fam. nov. in the phylum Balneolaeota.</title>
        <authorList>
            <person name="Zhilina T.N."/>
            <person name="Sorokin D.Y."/>
            <person name="Zavarzina D.G."/>
            <person name="Toshchakov S.V."/>
            <person name="Kublanov I.V."/>
        </authorList>
    </citation>
    <scope>NUCLEOTIDE SEQUENCE</scope>
    <source>
        <strain evidence="1">Z-1702</strain>
    </source>
</reference>
<accession>A0A8J7S7Y5</accession>
<organism evidence="1 2">
    <name type="scientific">Natronogracilivirga saccharolytica</name>
    <dbReference type="NCBI Taxonomy" id="2812953"/>
    <lineage>
        <taxon>Bacteria</taxon>
        <taxon>Pseudomonadati</taxon>
        <taxon>Balneolota</taxon>
        <taxon>Balneolia</taxon>
        <taxon>Balneolales</taxon>
        <taxon>Cyclonatronaceae</taxon>
        <taxon>Natronogracilivirga</taxon>
    </lineage>
</organism>
<evidence type="ECO:0008006" key="3">
    <source>
        <dbReference type="Google" id="ProtNLM"/>
    </source>
</evidence>
<proteinExistence type="predicted"/>
<dbReference type="InterPro" id="IPR036291">
    <property type="entry name" value="NAD(P)-bd_dom_sf"/>
</dbReference>
<comment type="caution">
    <text evidence="1">The sequence shown here is derived from an EMBL/GenBank/DDBJ whole genome shotgun (WGS) entry which is preliminary data.</text>
</comment>
<evidence type="ECO:0000313" key="1">
    <source>
        <dbReference type="EMBL" id="MBP3193603.1"/>
    </source>
</evidence>
<protein>
    <recommendedName>
        <fullName evidence="3">Gfo/Idh/MocA-like oxidoreductase N-terminal domain-containing protein</fullName>
    </recommendedName>
</protein>
<dbReference type="Gene3D" id="3.30.360.10">
    <property type="entry name" value="Dihydrodipicolinate Reductase, domain 2"/>
    <property type="match status" value="1"/>
</dbReference>